<dbReference type="GO" id="GO:0016758">
    <property type="term" value="F:hexosyltransferase activity"/>
    <property type="evidence" value="ECO:0007669"/>
    <property type="project" value="UniProtKB-ARBA"/>
</dbReference>
<dbReference type="InterPro" id="IPR029044">
    <property type="entry name" value="Nucleotide-diphossugar_trans"/>
</dbReference>
<evidence type="ECO:0000313" key="2">
    <source>
        <dbReference type="EMBL" id="QLL56895.1"/>
    </source>
</evidence>
<dbReference type="PANTHER" id="PTHR22916:SF3">
    <property type="entry name" value="UDP-GLCNAC:BETAGAL BETA-1,3-N-ACETYLGLUCOSAMINYLTRANSFERASE-LIKE PROTEIN 1"/>
    <property type="match status" value="1"/>
</dbReference>
<dbReference type="InterPro" id="IPR001173">
    <property type="entry name" value="Glyco_trans_2-like"/>
</dbReference>
<evidence type="ECO:0000313" key="3">
    <source>
        <dbReference type="Proteomes" id="UP000510643"/>
    </source>
</evidence>
<feature type="domain" description="Glycosyltransferase 2-like" evidence="1">
    <location>
        <begin position="5"/>
        <end position="131"/>
    </location>
</feature>
<protein>
    <submittedName>
        <fullName evidence="2">Glycosyltransferase family 2 protein</fullName>
    </submittedName>
</protein>
<reference evidence="2 3" key="1">
    <citation type="submission" date="2019-06" db="EMBL/GenBank/DDBJ databases">
        <title>Emergence of pandrug resistant Empedobacter falsenii in China.</title>
        <authorList>
            <person name="Dong N."/>
            <person name="Chen S."/>
            <person name="Zhang R."/>
        </authorList>
    </citation>
    <scope>NUCLEOTIDE SEQUENCE [LARGE SCALE GENOMIC DNA]</scope>
    <source>
        <strain evidence="2 3">1681-1</strain>
    </source>
</reference>
<dbReference type="RefSeq" id="WP_180905848.1">
    <property type="nucleotide sequence ID" value="NZ_CP040908.1"/>
</dbReference>
<dbReference type="AlphaFoldDB" id="A0A7H9DPG6"/>
<dbReference type="PANTHER" id="PTHR22916">
    <property type="entry name" value="GLYCOSYLTRANSFERASE"/>
    <property type="match status" value="1"/>
</dbReference>
<proteinExistence type="predicted"/>
<keyword evidence="3" id="KW-1185">Reference proteome</keyword>
<dbReference type="CDD" id="cd00761">
    <property type="entry name" value="Glyco_tranf_GTA_type"/>
    <property type="match status" value="1"/>
</dbReference>
<dbReference type="Gene3D" id="3.90.550.10">
    <property type="entry name" value="Spore Coat Polysaccharide Biosynthesis Protein SpsA, Chain A"/>
    <property type="match status" value="1"/>
</dbReference>
<gene>
    <name evidence="2" type="ORF">FH779_01795</name>
</gene>
<dbReference type="Pfam" id="PF00535">
    <property type="entry name" value="Glycos_transf_2"/>
    <property type="match status" value="1"/>
</dbReference>
<name>A0A7H9DPG6_9FLAO</name>
<dbReference type="SUPFAM" id="SSF53448">
    <property type="entry name" value="Nucleotide-diphospho-sugar transferases"/>
    <property type="match status" value="1"/>
</dbReference>
<keyword evidence="2" id="KW-0808">Transferase</keyword>
<sequence length="275" mass="32353">MFDLSIIIANYNNGHFFNDCYKSLINQTHKDFEVIIIDDCSTDNSIQVIEELVKGDSRFKLYKNEINLGYQKTLIKAIDLCTTNLFGRLDPDDALINTAIEKSIDAHIKNPSCGLVYSNTIHCDHMLKPLEVIKGKQITDLIFLNGEISHFATFKKKYYLETDGIDIHNKRAEDQDIYMKMCEVSQVFYLDEDLYLYRIHNNGASTNKNRNKALFWYWVAIIKAAERRNINVEDDFISNYVRMYKYQDLYNKYNKLLNNRWIKLGFKLGLIKKYK</sequence>
<dbReference type="EMBL" id="CP040908">
    <property type="protein sequence ID" value="QLL56895.1"/>
    <property type="molecule type" value="Genomic_DNA"/>
</dbReference>
<dbReference type="Proteomes" id="UP000510643">
    <property type="component" value="Chromosome"/>
</dbReference>
<dbReference type="KEGG" id="efal:FH779_01795"/>
<organism evidence="2 3">
    <name type="scientific">Empedobacter falsenii</name>
    <dbReference type="NCBI Taxonomy" id="343874"/>
    <lineage>
        <taxon>Bacteria</taxon>
        <taxon>Pseudomonadati</taxon>
        <taxon>Bacteroidota</taxon>
        <taxon>Flavobacteriia</taxon>
        <taxon>Flavobacteriales</taxon>
        <taxon>Weeksellaceae</taxon>
        <taxon>Empedobacter</taxon>
    </lineage>
</organism>
<accession>A0A7H9DPG6</accession>
<evidence type="ECO:0000259" key="1">
    <source>
        <dbReference type="Pfam" id="PF00535"/>
    </source>
</evidence>
<dbReference type="GeneID" id="78400160"/>